<evidence type="ECO:0000256" key="1">
    <source>
        <dbReference type="SAM" id="MobiDB-lite"/>
    </source>
</evidence>
<dbReference type="EMBL" id="CACSLK010031655">
    <property type="protein sequence ID" value="CAA0840067.1"/>
    <property type="molecule type" value="Genomic_DNA"/>
</dbReference>
<name>A0A9N7RSU0_STRHE</name>
<proteinExistence type="predicted"/>
<gene>
    <name evidence="2" type="ORF">SHERM_06524</name>
</gene>
<protein>
    <submittedName>
        <fullName evidence="2">Uncharacterized protein</fullName>
    </submittedName>
</protein>
<evidence type="ECO:0000313" key="3">
    <source>
        <dbReference type="Proteomes" id="UP001153555"/>
    </source>
</evidence>
<feature type="non-terminal residue" evidence="2">
    <location>
        <position position="432"/>
    </location>
</feature>
<feature type="region of interest" description="Disordered" evidence="1">
    <location>
        <begin position="46"/>
        <end position="77"/>
    </location>
</feature>
<keyword evidence="3" id="KW-1185">Reference proteome</keyword>
<accession>A0A9N7RSU0</accession>
<reference evidence="2" key="1">
    <citation type="submission" date="2019-12" db="EMBL/GenBank/DDBJ databases">
        <authorList>
            <person name="Scholes J."/>
        </authorList>
    </citation>
    <scope>NUCLEOTIDE SEQUENCE</scope>
</reference>
<evidence type="ECO:0000313" key="2">
    <source>
        <dbReference type="EMBL" id="CAA0840067.1"/>
    </source>
</evidence>
<dbReference type="OrthoDB" id="928641at2759"/>
<feature type="region of interest" description="Disordered" evidence="1">
    <location>
        <begin position="1"/>
        <end position="25"/>
    </location>
</feature>
<feature type="compositionally biased region" description="Acidic residues" evidence="1">
    <location>
        <begin position="271"/>
        <end position="282"/>
    </location>
</feature>
<feature type="region of interest" description="Disordered" evidence="1">
    <location>
        <begin position="256"/>
        <end position="288"/>
    </location>
</feature>
<dbReference type="Proteomes" id="UP001153555">
    <property type="component" value="Unassembled WGS sequence"/>
</dbReference>
<sequence>TPLYYLPSLGSYDVMPPPESTRAPSTELEKIVANLEEDAQSLRASLASLSEKEETESFTSPSPAFEHPSVGQTRSSSLGASFHSEVGPIDRHQEVLARTQDALASLASIIEEFNSWRCIPISSALRATLEKFDSTVVSFLDLDSSSIPLGRYSTLSAKIIRESTRLESEFRVMVDRCASLKEKGLTPVYDETQPLDTSEDIDELIVEELPLCDGVDLDSIRGTSKSSSVDGISDFDSIIEEESMDSEVDVEDGLGDNLIEGLSEPRGNEGVGDDVEEDDDGSEKESKHLDVVEPDLPCVDDMPWDVEDKVVPMSFGASFRIIEDRDHLEEFSVPTPVLPMLELDEYTFEIVQTMPGIDSMCSTDKFIFLEVDYGAVMRKDLSLHLLVVEIHARFHKNAATRAYFARLCSVLSDRLLLENTKAWHDRHFFLDP</sequence>
<feature type="non-terminal residue" evidence="2">
    <location>
        <position position="1"/>
    </location>
</feature>
<comment type="caution">
    <text evidence="2">The sequence shown here is derived from an EMBL/GenBank/DDBJ whole genome shotgun (WGS) entry which is preliminary data.</text>
</comment>
<dbReference type="AlphaFoldDB" id="A0A9N7RSU0"/>
<organism evidence="2 3">
    <name type="scientific">Striga hermonthica</name>
    <name type="common">Purple witchweed</name>
    <name type="synonym">Buchnera hermonthica</name>
    <dbReference type="NCBI Taxonomy" id="68872"/>
    <lineage>
        <taxon>Eukaryota</taxon>
        <taxon>Viridiplantae</taxon>
        <taxon>Streptophyta</taxon>
        <taxon>Embryophyta</taxon>
        <taxon>Tracheophyta</taxon>
        <taxon>Spermatophyta</taxon>
        <taxon>Magnoliopsida</taxon>
        <taxon>eudicotyledons</taxon>
        <taxon>Gunneridae</taxon>
        <taxon>Pentapetalae</taxon>
        <taxon>asterids</taxon>
        <taxon>lamiids</taxon>
        <taxon>Lamiales</taxon>
        <taxon>Orobanchaceae</taxon>
        <taxon>Buchnereae</taxon>
        <taxon>Striga</taxon>
    </lineage>
</organism>